<keyword evidence="3" id="KW-0813">Transport</keyword>
<keyword evidence="5" id="KW-0175">Coiled coil</keyword>
<feature type="signal peptide" evidence="6">
    <location>
        <begin position="1"/>
        <end position="18"/>
    </location>
</feature>
<dbReference type="PROSITE" id="PS51257">
    <property type="entry name" value="PROKAR_LIPOPROTEIN"/>
    <property type="match status" value="1"/>
</dbReference>
<dbReference type="PANTHER" id="PTHR30532">
    <property type="entry name" value="IRON III DICITRATE-BINDING PERIPLASMIC PROTEIN"/>
    <property type="match status" value="1"/>
</dbReference>
<gene>
    <name evidence="8" type="ORF">CEP64_10395</name>
</gene>
<dbReference type="CDD" id="cd01140">
    <property type="entry name" value="FatB"/>
    <property type="match status" value="1"/>
</dbReference>
<evidence type="ECO:0000256" key="6">
    <source>
        <dbReference type="SAM" id="SignalP"/>
    </source>
</evidence>
<evidence type="ECO:0000259" key="7">
    <source>
        <dbReference type="PROSITE" id="PS50983"/>
    </source>
</evidence>
<feature type="domain" description="Fe/B12 periplasmic-binding" evidence="7">
    <location>
        <begin position="66"/>
        <end position="342"/>
    </location>
</feature>
<dbReference type="GO" id="GO:1901678">
    <property type="term" value="P:iron coordination entity transport"/>
    <property type="evidence" value="ECO:0007669"/>
    <property type="project" value="UniProtKB-ARBA"/>
</dbReference>
<accession>A0AAI8GUJ7</accession>
<evidence type="ECO:0000256" key="4">
    <source>
        <dbReference type="ARBA" id="ARBA00022729"/>
    </source>
</evidence>
<protein>
    <submittedName>
        <fullName evidence="8">Iron ABC transporter substrate-binding protein</fullName>
    </submittedName>
</protein>
<dbReference type="AlphaFoldDB" id="A0AAI8GUJ7"/>
<evidence type="ECO:0000256" key="1">
    <source>
        <dbReference type="ARBA" id="ARBA00004196"/>
    </source>
</evidence>
<dbReference type="InterPro" id="IPR033870">
    <property type="entry name" value="FatB"/>
</dbReference>
<organism evidence="8 9">
    <name type="scientific">Mammaliicoccus sciuri</name>
    <name type="common">Staphylococcus sciuri</name>
    <dbReference type="NCBI Taxonomy" id="1296"/>
    <lineage>
        <taxon>Bacteria</taxon>
        <taxon>Bacillati</taxon>
        <taxon>Bacillota</taxon>
        <taxon>Bacilli</taxon>
        <taxon>Bacillales</taxon>
        <taxon>Staphylococcaceae</taxon>
        <taxon>Mammaliicoccus</taxon>
    </lineage>
</organism>
<dbReference type="KEGG" id="sscu:CEP64_10395"/>
<evidence type="ECO:0000313" key="9">
    <source>
        <dbReference type="Proteomes" id="UP000197058"/>
    </source>
</evidence>
<dbReference type="SUPFAM" id="SSF53807">
    <property type="entry name" value="Helical backbone' metal receptor"/>
    <property type="match status" value="1"/>
</dbReference>
<comment type="similarity">
    <text evidence="2">Belongs to the bacterial solute-binding protein 8 family.</text>
</comment>
<dbReference type="InterPro" id="IPR002491">
    <property type="entry name" value="ABC_transptr_periplasmic_BD"/>
</dbReference>
<dbReference type="InterPro" id="IPR051313">
    <property type="entry name" value="Bact_iron-sidero_bind"/>
</dbReference>
<feature type="coiled-coil region" evidence="5">
    <location>
        <begin position="181"/>
        <end position="208"/>
    </location>
</feature>
<dbReference type="Gene3D" id="3.40.50.1980">
    <property type="entry name" value="Nitrogenase molybdenum iron protein domain"/>
    <property type="match status" value="2"/>
</dbReference>
<proteinExistence type="inferred from homology"/>
<evidence type="ECO:0000256" key="3">
    <source>
        <dbReference type="ARBA" id="ARBA00022448"/>
    </source>
</evidence>
<keyword evidence="4 6" id="KW-0732">Signal</keyword>
<name>A0AAI8GUJ7_MAMSC</name>
<evidence type="ECO:0000313" key="8">
    <source>
        <dbReference type="EMBL" id="ASE34989.1"/>
    </source>
</evidence>
<dbReference type="PANTHER" id="PTHR30532:SF28">
    <property type="entry name" value="PETROBACTIN-BINDING PROTEIN YCLQ"/>
    <property type="match status" value="1"/>
</dbReference>
<reference evidence="9" key="1">
    <citation type="submission" date="2017-06" db="EMBL/GenBank/DDBJ databases">
        <title>FDA dAtabase for Regulatory Grade micrObial Sequences (FDA-ARGOS): Supporting development and validation of Infectious Disease Dx tests.</title>
        <authorList>
            <person name="Goldberg B."/>
            <person name="Campos J."/>
            <person name="Tallon L."/>
            <person name="Sadzewicz L."/>
            <person name="Sengamalay N."/>
            <person name="Ott S."/>
            <person name="Godinez A."/>
            <person name="Nagaraj S."/>
            <person name="Vavikolanu K."/>
            <person name="Nadendla S."/>
            <person name="George J."/>
            <person name="Geyer C."/>
            <person name="Sichtig H."/>
        </authorList>
    </citation>
    <scope>NUCLEOTIDE SEQUENCE [LARGE SCALE GENOMIC DNA]</scope>
    <source>
        <strain evidence="9">FDAARGOS_285</strain>
    </source>
</reference>
<dbReference type="PROSITE" id="PS50983">
    <property type="entry name" value="FE_B12_PBP"/>
    <property type="match status" value="1"/>
</dbReference>
<sequence length="342" mass="37637">MKKLLLLMVITLLLAACGQTKGTSDSNSKKQTVTVTQKYELRGKYKDGRDAEQKEEKVKVTKDPKKVVTFDYGATDIIKALGKENNVAGISIGSSDSMLPKELKSFTKDKYTNVGELGKPNFEKIAEIDPDLIIFSNRTASSETLKEFKKAAPNASLLYIGSDDNAVIKSVSDNTTKLGKIFGEEKKAKELTDQLKNEEQKAKKSVKNIDNSVMLLLTSQGELSTYGPGGRFGGLLYDQLGFKPADKKVKPNPHGQPVSFEYVASKNPEVIFSMDRDKATDGKGTSKKVLGNDVLKDVDAVKNNHIINLDAKSWYFSSGGIKSTTKQIQEIQQIAKKLQEQK</sequence>
<dbReference type="GO" id="GO:0030288">
    <property type="term" value="C:outer membrane-bounded periplasmic space"/>
    <property type="evidence" value="ECO:0007669"/>
    <property type="project" value="TreeGrafter"/>
</dbReference>
<evidence type="ECO:0000256" key="5">
    <source>
        <dbReference type="SAM" id="Coils"/>
    </source>
</evidence>
<dbReference type="Pfam" id="PF01497">
    <property type="entry name" value="Peripla_BP_2"/>
    <property type="match status" value="1"/>
</dbReference>
<dbReference type="EMBL" id="CP022046">
    <property type="protein sequence ID" value="ASE34989.1"/>
    <property type="molecule type" value="Genomic_DNA"/>
</dbReference>
<feature type="chain" id="PRO_5042573429" evidence="6">
    <location>
        <begin position="19"/>
        <end position="342"/>
    </location>
</feature>
<comment type="subcellular location">
    <subcellularLocation>
        <location evidence="1">Cell envelope</location>
    </subcellularLocation>
</comment>
<dbReference type="Proteomes" id="UP000197058">
    <property type="component" value="Chromosome"/>
</dbReference>
<evidence type="ECO:0000256" key="2">
    <source>
        <dbReference type="ARBA" id="ARBA00008814"/>
    </source>
</evidence>
<dbReference type="RefSeq" id="WP_058592455.1">
    <property type="nucleotide sequence ID" value="NZ_CP022046.2"/>
</dbReference>